<evidence type="ECO:0008006" key="3">
    <source>
        <dbReference type="Google" id="ProtNLM"/>
    </source>
</evidence>
<dbReference type="OrthoDB" id="10427867at2759"/>
<reference evidence="1" key="1">
    <citation type="submission" date="2020-07" db="EMBL/GenBank/DDBJ databases">
        <title>Multicomponent nature underlies the extraordinary mechanical properties of spider dragline silk.</title>
        <authorList>
            <person name="Kono N."/>
            <person name="Nakamura H."/>
            <person name="Mori M."/>
            <person name="Yoshida Y."/>
            <person name="Ohtoshi R."/>
            <person name="Malay A.D."/>
            <person name="Moran D.A.P."/>
            <person name="Tomita M."/>
            <person name="Numata K."/>
            <person name="Arakawa K."/>
        </authorList>
    </citation>
    <scope>NUCLEOTIDE SEQUENCE</scope>
</reference>
<dbReference type="EMBL" id="BMAO01035267">
    <property type="protein sequence ID" value="GFR02446.1"/>
    <property type="molecule type" value="Genomic_DNA"/>
</dbReference>
<dbReference type="AlphaFoldDB" id="A0A8X6GD81"/>
<sequence length="292" mass="34893">MARAELFPSVCCQLTLTKIRDSEEEMKYITKMRNIIINQVGNREEYRYLKHNSFKHVLLSLRERRNCLEMCLRYALLKIMRSFVSMESYRPFFRYPIMGINNDGFLEPNGNQEPEFVRSIHQQQRAELYIVTTFKSAKCYSFVNSWDSWDLLQQQLMYYSELNNFQLHADEAWEGEHNSIWRRVFANNYSYFYSSDTNVDAYVKEQTRTRRPIRVLHEVLGRQRGGAINQLGILENIASPYYYVLPDQIERNNERMQMLIQHFLNERVIDQSRADEALYCFKSCLTVGRKNA</sequence>
<keyword evidence="2" id="KW-1185">Reference proteome</keyword>
<organism evidence="1 2">
    <name type="scientific">Trichonephila clavata</name>
    <name type="common">Joro spider</name>
    <name type="synonym">Nephila clavata</name>
    <dbReference type="NCBI Taxonomy" id="2740835"/>
    <lineage>
        <taxon>Eukaryota</taxon>
        <taxon>Metazoa</taxon>
        <taxon>Ecdysozoa</taxon>
        <taxon>Arthropoda</taxon>
        <taxon>Chelicerata</taxon>
        <taxon>Arachnida</taxon>
        <taxon>Araneae</taxon>
        <taxon>Araneomorphae</taxon>
        <taxon>Entelegynae</taxon>
        <taxon>Araneoidea</taxon>
        <taxon>Nephilidae</taxon>
        <taxon>Trichonephila</taxon>
    </lineage>
</organism>
<name>A0A8X6GD81_TRICU</name>
<proteinExistence type="predicted"/>
<comment type="caution">
    <text evidence="1">The sequence shown here is derived from an EMBL/GenBank/DDBJ whole genome shotgun (WGS) entry which is preliminary data.</text>
</comment>
<dbReference type="Proteomes" id="UP000887116">
    <property type="component" value="Unassembled WGS sequence"/>
</dbReference>
<evidence type="ECO:0000313" key="2">
    <source>
        <dbReference type="Proteomes" id="UP000887116"/>
    </source>
</evidence>
<accession>A0A8X6GD81</accession>
<protein>
    <recommendedName>
        <fullName evidence="3">Helitron helicase-like domain-containing protein</fullName>
    </recommendedName>
</protein>
<evidence type="ECO:0000313" key="1">
    <source>
        <dbReference type="EMBL" id="GFR02446.1"/>
    </source>
</evidence>
<gene>
    <name evidence="1" type="primary">NCL1_48983</name>
    <name evidence="1" type="ORF">TNCT_462581</name>
</gene>